<name>A0A7X5XU01_9SPHN</name>
<dbReference type="PANTHER" id="PTHR43747:SF4">
    <property type="entry name" value="FLAVIN-DEPENDENT TRYPTOPHAN HALOGENASE"/>
    <property type="match status" value="1"/>
</dbReference>
<feature type="binding site" evidence="2">
    <location>
        <position position="80"/>
    </location>
    <ligand>
        <name>7-chloro-L-tryptophan</name>
        <dbReference type="ChEBI" id="CHEBI:58713"/>
    </ligand>
</feature>
<feature type="binding site" evidence="2">
    <location>
        <position position="338"/>
    </location>
    <ligand>
        <name>L-tryptophan</name>
        <dbReference type="ChEBI" id="CHEBI:57912"/>
    </ligand>
</feature>
<keyword evidence="2" id="KW-0547">Nucleotide-binding</keyword>
<dbReference type="PANTHER" id="PTHR43747">
    <property type="entry name" value="FAD-BINDING PROTEIN"/>
    <property type="match status" value="1"/>
</dbReference>
<dbReference type="InterPro" id="IPR036188">
    <property type="entry name" value="FAD/NAD-bd_sf"/>
</dbReference>
<feature type="binding site" evidence="2">
    <location>
        <position position="329"/>
    </location>
    <ligand>
        <name>FAD</name>
        <dbReference type="ChEBI" id="CHEBI:57692"/>
    </ligand>
</feature>
<dbReference type="GO" id="GO:0000166">
    <property type="term" value="F:nucleotide binding"/>
    <property type="evidence" value="ECO:0007669"/>
    <property type="project" value="UniProtKB-KW"/>
</dbReference>
<dbReference type="PIRSF" id="PIRSF011396">
    <property type="entry name" value="Trp_halogenase"/>
    <property type="match status" value="1"/>
</dbReference>
<dbReference type="RefSeq" id="WP_167922649.1">
    <property type="nucleotide sequence ID" value="NZ_JAATIT010000005.1"/>
</dbReference>
<dbReference type="Proteomes" id="UP000535078">
    <property type="component" value="Unassembled WGS sequence"/>
</dbReference>
<dbReference type="InterPro" id="IPR033856">
    <property type="entry name" value="Trp_halogen"/>
</dbReference>
<proteinExistence type="predicted"/>
<dbReference type="Gene3D" id="3.50.50.60">
    <property type="entry name" value="FAD/NAD(P)-binding domain"/>
    <property type="match status" value="1"/>
</dbReference>
<reference evidence="3 4" key="1">
    <citation type="submission" date="2020-03" db="EMBL/GenBank/DDBJ databases">
        <title>Genomic Encyclopedia of Type Strains, Phase IV (KMG-IV): sequencing the most valuable type-strain genomes for metagenomic binning, comparative biology and taxonomic classification.</title>
        <authorList>
            <person name="Goeker M."/>
        </authorList>
    </citation>
    <scope>NUCLEOTIDE SEQUENCE [LARGE SCALE GENOMIC DNA]</scope>
    <source>
        <strain evidence="3 4">DSM 25229</strain>
    </source>
</reference>
<dbReference type="GO" id="GO:0004497">
    <property type="term" value="F:monooxygenase activity"/>
    <property type="evidence" value="ECO:0007669"/>
    <property type="project" value="InterPro"/>
</dbReference>
<keyword evidence="4" id="KW-1185">Reference proteome</keyword>
<comment type="caution">
    <text evidence="3">The sequence shown here is derived from an EMBL/GenBank/DDBJ whole genome shotgun (WGS) entry which is preliminary data.</text>
</comment>
<evidence type="ECO:0000256" key="1">
    <source>
        <dbReference type="PIRSR" id="PIRSR011396-1"/>
    </source>
</evidence>
<evidence type="ECO:0000313" key="3">
    <source>
        <dbReference type="EMBL" id="NJB91285.1"/>
    </source>
</evidence>
<accession>A0A7X5XU01</accession>
<dbReference type="InterPro" id="IPR050816">
    <property type="entry name" value="Flavin-dep_Halogenase_NPB"/>
</dbReference>
<feature type="binding site" evidence="2">
    <location>
        <position position="342"/>
    </location>
    <ligand>
        <name>FAD</name>
        <dbReference type="ChEBI" id="CHEBI:57692"/>
    </ligand>
</feature>
<dbReference type="AlphaFoldDB" id="A0A7X5XU01"/>
<protein>
    <submittedName>
        <fullName evidence="3">Tryptophan halogenase</fullName>
        <ecNumber evidence="3">1.14.19.9</ecNumber>
    </submittedName>
</protein>
<evidence type="ECO:0000256" key="2">
    <source>
        <dbReference type="PIRSR" id="PIRSR011396-2"/>
    </source>
</evidence>
<gene>
    <name evidence="3" type="ORF">GGR90_003494</name>
</gene>
<dbReference type="Pfam" id="PF04820">
    <property type="entry name" value="Trp_halogenase"/>
    <property type="match status" value="1"/>
</dbReference>
<evidence type="ECO:0000313" key="4">
    <source>
        <dbReference type="Proteomes" id="UP000535078"/>
    </source>
</evidence>
<feature type="binding site" evidence="2">
    <location>
        <begin position="15"/>
        <end position="18"/>
    </location>
    <ligand>
        <name>FAD</name>
        <dbReference type="ChEBI" id="CHEBI:57692"/>
    </ligand>
</feature>
<dbReference type="EC" id="1.14.19.9" evidence="3"/>
<keyword evidence="2" id="KW-0274">FAD</keyword>
<dbReference type="SUPFAM" id="SSF51905">
    <property type="entry name" value="FAD/NAD(P)-binding domain"/>
    <property type="match status" value="1"/>
</dbReference>
<sequence>MNENKRVQRIVIAGGGTAGWMAAAAIARTLGPAVDLTLVESEAIGTIGVGESTIPPLVNFNRILRINEADFMRATQATFKLGILFDDWKDLGTQYFHSFGLTGKDHWSAGFQHFWLYGRTKGHEQPYDDYCMELKAALEGKFAHLPDDRMNYAYQLDSGLYARFLRGMAEVDGTKRIEGRIARVELDGESGDIAALVLDGDRRIEGDLFIDCTGFRALLMEGALHAGFDDWTHWLPCDSAIALQTPNVHPPVPYTRVMAHDAGWQWRIPLQHRTGNGIVYCSRYLDKDAALDRLLGNIEGEPLTEPNVLRFTAGTRRHQWYRNCVAVGLSAGFMEPLESTAIHLIQRSVLRFIRMLPAGRVSERDIAEYNEQQMQDMVQIRDFLVLHYKVTNRRDSPFWRHCAAMPIPDTLAQKIELFRETGRVFRKNEELFAENSWVQVMMGQGIEPQSWHPIAEKLRDDELARLLETIRGEVRQTVDSLPAHQDYVARYCGAAVPQAA</sequence>
<dbReference type="EMBL" id="JAATIT010000005">
    <property type="protein sequence ID" value="NJB91285.1"/>
    <property type="molecule type" value="Genomic_DNA"/>
</dbReference>
<dbReference type="InterPro" id="IPR006905">
    <property type="entry name" value="Flavin_halogenase"/>
</dbReference>
<organism evidence="3 4">
    <name type="scientific">Sphingopyxis italica</name>
    <dbReference type="NCBI Taxonomy" id="1129133"/>
    <lineage>
        <taxon>Bacteria</taxon>
        <taxon>Pseudomonadati</taxon>
        <taxon>Pseudomonadota</taxon>
        <taxon>Alphaproteobacteria</taxon>
        <taxon>Sphingomonadales</taxon>
        <taxon>Sphingomonadaceae</taxon>
        <taxon>Sphingopyxis</taxon>
    </lineage>
</organism>
<keyword evidence="2" id="KW-0285">Flavoprotein</keyword>
<feature type="active site" evidence="1">
    <location>
        <position position="80"/>
    </location>
</feature>
<keyword evidence="3" id="KW-0560">Oxidoreductase</keyword>